<reference evidence="13" key="2">
    <citation type="submission" date="2025-08" db="UniProtKB">
        <authorList>
            <consortium name="Ensembl"/>
        </authorList>
    </citation>
    <scope>IDENTIFICATION</scope>
</reference>
<dbReference type="Ensembl" id="ENSCSET00000004324.1">
    <property type="protein sequence ID" value="ENSCSEP00000004269.1"/>
    <property type="gene ID" value="ENSCSEG00000002775.1"/>
</dbReference>
<keyword evidence="9 10" id="KW-0464">Manganese</keyword>
<evidence type="ECO:0000256" key="6">
    <source>
        <dbReference type="ARBA" id="ARBA00022842"/>
    </source>
</evidence>
<evidence type="ECO:0000256" key="10">
    <source>
        <dbReference type="PIRNR" id="PIRNR000108"/>
    </source>
</evidence>
<evidence type="ECO:0000313" key="13">
    <source>
        <dbReference type="Ensembl" id="ENSCSEP00000004269.1"/>
    </source>
</evidence>
<comment type="similarity">
    <text evidence="2 10">Belongs to the isocitrate and isopropylmalate dehydrogenases family.</text>
</comment>
<dbReference type="PROSITE" id="PS00470">
    <property type="entry name" value="IDH_IMDH"/>
    <property type="match status" value="1"/>
</dbReference>
<keyword evidence="3" id="KW-0329">Glyoxylate bypass</keyword>
<feature type="binding site" evidence="11">
    <location>
        <position position="246"/>
    </location>
    <ligand>
        <name>Mn(2+)</name>
        <dbReference type="ChEBI" id="CHEBI:29035"/>
    </ligand>
</feature>
<dbReference type="Proteomes" id="UP000265120">
    <property type="component" value="Chromosome 16"/>
</dbReference>
<evidence type="ECO:0000256" key="5">
    <source>
        <dbReference type="ARBA" id="ARBA00022723"/>
    </source>
</evidence>
<dbReference type="STRING" id="244447.ENSCSEP00000004269"/>
<dbReference type="Pfam" id="PF00180">
    <property type="entry name" value="Iso_dh"/>
    <property type="match status" value="1"/>
</dbReference>
<dbReference type="NCBIfam" id="NF006156">
    <property type="entry name" value="PRK08299.1"/>
    <property type="match status" value="1"/>
</dbReference>
<dbReference type="GO" id="GO:0000287">
    <property type="term" value="F:magnesium ion binding"/>
    <property type="evidence" value="ECO:0007669"/>
    <property type="project" value="InterPro"/>
</dbReference>
<evidence type="ECO:0000256" key="7">
    <source>
        <dbReference type="ARBA" id="ARBA00022857"/>
    </source>
</evidence>
<dbReference type="InterPro" id="IPR019818">
    <property type="entry name" value="IsoCit/isopropylmalate_DH_CS"/>
</dbReference>
<evidence type="ECO:0000256" key="8">
    <source>
        <dbReference type="ARBA" id="ARBA00023002"/>
    </source>
</evidence>
<comment type="cofactor">
    <cofactor evidence="1">
        <name>Mn(2+)</name>
        <dbReference type="ChEBI" id="CHEBI:29035"/>
    </cofactor>
</comment>
<comment type="cofactor">
    <cofactor evidence="10 11">
        <name>Mg(2+)</name>
        <dbReference type="ChEBI" id="CHEBI:18420"/>
    </cofactor>
    <cofactor evidence="10 11">
        <name>Mn(2+)</name>
        <dbReference type="ChEBI" id="CHEBI:29035"/>
    </cofactor>
    <text evidence="10 11">Binds 1 Mg(2+) or Mn(2+) ion per subunit.</text>
</comment>
<evidence type="ECO:0000259" key="12">
    <source>
        <dbReference type="SMART" id="SM01329"/>
    </source>
</evidence>
<dbReference type="OMA" id="KVCIETM"/>
<name>A0A3P8UR01_CYNSE</name>
<gene>
    <name evidence="13" type="primary">IDH1</name>
</gene>
<keyword evidence="14" id="KW-1185">Reference proteome</keyword>
<keyword evidence="5 10" id="KW-0479">Metal-binding</keyword>
<dbReference type="PANTHER" id="PTHR11822:SF21">
    <property type="entry name" value="ISOCITRATE DEHYDROGENASE [NADP], MITOCHONDRIAL"/>
    <property type="match status" value="1"/>
</dbReference>
<protein>
    <recommendedName>
        <fullName evidence="10">Isocitrate dehydrogenase [NADP]</fullName>
        <ecNumber evidence="10">1.1.1.42</ecNumber>
    </recommendedName>
</protein>
<dbReference type="PANTHER" id="PTHR11822">
    <property type="entry name" value="NADP-SPECIFIC ISOCITRATE DEHYDROGENASE"/>
    <property type="match status" value="1"/>
</dbReference>
<dbReference type="GO" id="GO:0005829">
    <property type="term" value="C:cytosol"/>
    <property type="evidence" value="ECO:0007669"/>
    <property type="project" value="TreeGrafter"/>
</dbReference>
<dbReference type="GO" id="GO:0006099">
    <property type="term" value="P:tricarboxylic acid cycle"/>
    <property type="evidence" value="ECO:0007669"/>
    <property type="project" value="UniProtKB-KW"/>
</dbReference>
<dbReference type="Gene3D" id="3.40.718.10">
    <property type="entry name" value="Isopropylmalate Dehydrogenase"/>
    <property type="match status" value="2"/>
</dbReference>
<evidence type="ECO:0000256" key="11">
    <source>
        <dbReference type="PIRSR" id="PIRSR000108-3"/>
    </source>
</evidence>
<accession>A0A3P8UR01</accession>
<evidence type="ECO:0000313" key="14">
    <source>
        <dbReference type="Proteomes" id="UP000265120"/>
    </source>
</evidence>
<evidence type="ECO:0000256" key="1">
    <source>
        <dbReference type="ARBA" id="ARBA00001936"/>
    </source>
</evidence>
<dbReference type="GO" id="GO:0051287">
    <property type="term" value="F:NAD binding"/>
    <property type="evidence" value="ECO:0007669"/>
    <property type="project" value="InterPro"/>
</dbReference>
<evidence type="ECO:0000256" key="4">
    <source>
        <dbReference type="ARBA" id="ARBA00022532"/>
    </source>
</evidence>
<comment type="catalytic activity">
    <reaction evidence="10">
        <text>D-threo-isocitrate + NADP(+) = 2-oxoglutarate + CO2 + NADPH</text>
        <dbReference type="Rhea" id="RHEA:19629"/>
        <dbReference type="ChEBI" id="CHEBI:15562"/>
        <dbReference type="ChEBI" id="CHEBI:16526"/>
        <dbReference type="ChEBI" id="CHEBI:16810"/>
        <dbReference type="ChEBI" id="CHEBI:57783"/>
        <dbReference type="ChEBI" id="CHEBI:58349"/>
        <dbReference type="EC" id="1.1.1.42"/>
    </reaction>
</comment>
<dbReference type="GO" id="GO:0005777">
    <property type="term" value="C:peroxisome"/>
    <property type="evidence" value="ECO:0007669"/>
    <property type="project" value="TreeGrafter"/>
</dbReference>
<dbReference type="GO" id="GO:0005739">
    <property type="term" value="C:mitochondrion"/>
    <property type="evidence" value="ECO:0007669"/>
    <property type="project" value="TreeGrafter"/>
</dbReference>
<dbReference type="GO" id="GO:0004450">
    <property type="term" value="F:isocitrate dehydrogenase (NADP+) activity"/>
    <property type="evidence" value="ECO:0007669"/>
    <property type="project" value="UniProtKB-EC"/>
</dbReference>
<dbReference type="GeneTree" id="ENSGT00390000012547"/>
<dbReference type="EC" id="1.1.1.42" evidence="10"/>
<evidence type="ECO:0000256" key="3">
    <source>
        <dbReference type="ARBA" id="ARBA00022435"/>
    </source>
</evidence>
<dbReference type="PIRSF" id="PIRSF000108">
    <property type="entry name" value="IDH_NADP"/>
    <property type="match status" value="1"/>
</dbReference>
<dbReference type="SMART" id="SM01329">
    <property type="entry name" value="Iso_dh"/>
    <property type="match status" value="1"/>
</dbReference>
<dbReference type="AlphaFoldDB" id="A0A3P8UR01"/>
<keyword evidence="6 10" id="KW-0460">Magnesium</keyword>
<dbReference type="InParanoid" id="A0A3P8UR01"/>
<feature type="domain" description="Isopropylmalate dehydrogenase-like" evidence="12">
    <location>
        <begin position="9"/>
        <end position="372"/>
    </location>
</feature>
<dbReference type="InterPro" id="IPR004790">
    <property type="entry name" value="Isocitrate_DH_NADP"/>
</dbReference>
<reference evidence="13" key="3">
    <citation type="submission" date="2025-09" db="UniProtKB">
        <authorList>
            <consortium name="Ensembl"/>
        </authorList>
    </citation>
    <scope>IDENTIFICATION</scope>
</reference>
<keyword evidence="8 10" id="KW-0560">Oxidoreductase</keyword>
<dbReference type="GO" id="GO:0006102">
    <property type="term" value="P:isocitrate metabolic process"/>
    <property type="evidence" value="ECO:0007669"/>
    <property type="project" value="InterPro"/>
</dbReference>
<dbReference type="InterPro" id="IPR024084">
    <property type="entry name" value="IsoPropMal-DH-like_dom"/>
</dbReference>
<dbReference type="SUPFAM" id="SSF53659">
    <property type="entry name" value="Isocitrate/Isopropylmalate dehydrogenase-like"/>
    <property type="match status" value="1"/>
</dbReference>
<organism evidence="13 14">
    <name type="scientific">Cynoglossus semilaevis</name>
    <name type="common">Tongue sole</name>
    <dbReference type="NCBI Taxonomy" id="244447"/>
    <lineage>
        <taxon>Eukaryota</taxon>
        <taxon>Metazoa</taxon>
        <taxon>Chordata</taxon>
        <taxon>Craniata</taxon>
        <taxon>Vertebrata</taxon>
        <taxon>Euteleostomi</taxon>
        <taxon>Actinopterygii</taxon>
        <taxon>Neopterygii</taxon>
        <taxon>Teleostei</taxon>
        <taxon>Neoteleostei</taxon>
        <taxon>Acanthomorphata</taxon>
        <taxon>Carangaria</taxon>
        <taxon>Pleuronectiformes</taxon>
        <taxon>Pleuronectoidei</taxon>
        <taxon>Cynoglossidae</taxon>
        <taxon>Cynoglossinae</taxon>
        <taxon>Cynoglossus</taxon>
    </lineage>
</organism>
<keyword evidence="4 10" id="KW-0816">Tricarboxylic acid cycle</keyword>
<evidence type="ECO:0000256" key="9">
    <source>
        <dbReference type="ARBA" id="ARBA00023211"/>
    </source>
</evidence>
<sequence length="386" mass="43986">MCKKIKAGAVVEMKGDEMTRIIWELIKEKLIFPYLDLFVLDSPYGEQNKDANEREFAAKAYMNVCVWHNSVLLPYCELLWRVWSPFLISGWNFVQGYFLLAITKSSDSGYKSTTDFVVPGPGKLEMTYTPENGEPVKYVVHEFKGTGGVALGMYNTDSSIRDFAHSSFQMALSKVWPLYLSTKNTILKKYDGRFKDIFQEIYEKEYKAQFEAKKIWYEHRLIDDMVAQAMKSEGGFIWACKNYDGDVQSDSVAQGYGSLGMMTSVLICPDGRTVESEAAHGTVTRHYRQHQQGKETSTNPIASIFAWTRGLLHRAKLDKNTELRVFSEALEAVCIETIEAGFMTKDLAICIKGLPNVTRDDYLNTFQFLDKLAENLKLKLSNQPKL</sequence>
<keyword evidence="7 10" id="KW-0521">NADP</keyword>
<proteinExistence type="inferred from homology"/>
<feature type="binding site" evidence="11">
    <location>
        <position position="223"/>
    </location>
    <ligand>
        <name>Mn(2+)</name>
        <dbReference type="ChEBI" id="CHEBI:29035"/>
    </ligand>
</feature>
<reference evidence="13 14" key="1">
    <citation type="journal article" date="2014" name="Nat. Genet.">
        <title>Whole-genome sequence of a flatfish provides insights into ZW sex chromosome evolution and adaptation to a benthic lifestyle.</title>
        <authorList>
            <person name="Chen S."/>
            <person name="Zhang G."/>
            <person name="Shao C."/>
            <person name="Huang Q."/>
            <person name="Liu G."/>
            <person name="Zhang P."/>
            <person name="Song W."/>
            <person name="An N."/>
            <person name="Chalopin D."/>
            <person name="Volff J.N."/>
            <person name="Hong Y."/>
            <person name="Li Q."/>
            <person name="Sha Z."/>
            <person name="Zhou H."/>
            <person name="Xie M."/>
            <person name="Yu Q."/>
            <person name="Liu Y."/>
            <person name="Xiang H."/>
            <person name="Wang N."/>
            <person name="Wu K."/>
            <person name="Yang C."/>
            <person name="Zhou Q."/>
            <person name="Liao X."/>
            <person name="Yang L."/>
            <person name="Hu Q."/>
            <person name="Zhang J."/>
            <person name="Meng L."/>
            <person name="Jin L."/>
            <person name="Tian Y."/>
            <person name="Lian J."/>
            <person name="Yang J."/>
            <person name="Miao G."/>
            <person name="Liu S."/>
            <person name="Liang Z."/>
            <person name="Yan F."/>
            <person name="Li Y."/>
            <person name="Sun B."/>
            <person name="Zhang H."/>
            <person name="Zhang J."/>
            <person name="Zhu Y."/>
            <person name="Du M."/>
            <person name="Zhao Y."/>
            <person name="Schartl M."/>
            <person name="Tang Q."/>
            <person name="Wang J."/>
        </authorList>
    </citation>
    <scope>NUCLEOTIDE SEQUENCE</scope>
</reference>
<evidence type="ECO:0000256" key="2">
    <source>
        <dbReference type="ARBA" id="ARBA00007769"/>
    </source>
</evidence>
<dbReference type="NCBIfam" id="TIGR00127">
    <property type="entry name" value="nadp_idh_euk"/>
    <property type="match status" value="1"/>
</dbReference>
<dbReference type="GO" id="GO:0006739">
    <property type="term" value="P:NADP+ metabolic process"/>
    <property type="evidence" value="ECO:0007669"/>
    <property type="project" value="TreeGrafter"/>
</dbReference>
<dbReference type="GO" id="GO:0006097">
    <property type="term" value="P:glyoxylate cycle"/>
    <property type="evidence" value="ECO:0007669"/>
    <property type="project" value="UniProtKB-KW"/>
</dbReference>